<evidence type="ECO:0000256" key="4">
    <source>
        <dbReference type="ARBA" id="ARBA00023136"/>
    </source>
</evidence>
<feature type="transmembrane region" description="Helical" evidence="6">
    <location>
        <begin position="316"/>
        <end position="337"/>
    </location>
</feature>
<keyword evidence="3 6" id="KW-1133">Transmembrane helix</keyword>
<dbReference type="RefSeq" id="WP_165266941.1">
    <property type="nucleotide sequence ID" value="NZ_JAAKZY010000190.1"/>
</dbReference>
<feature type="transmembrane region" description="Helical" evidence="6">
    <location>
        <begin position="20"/>
        <end position="44"/>
    </location>
</feature>
<dbReference type="InterPro" id="IPR020846">
    <property type="entry name" value="MFS_dom"/>
</dbReference>
<dbReference type="GO" id="GO:0046677">
    <property type="term" value="P:response to antibiotic"/>
    <property type="evidence" value="ECO:0007669"/>
    <property type="project" value="UniProtKB-KW"/>
</dbReference>
<dbReference type="PANTHER" id="PTHR42718">
    <property type="entry name" value="MAJOR FACILITATOR SUPERFAMILY MULTIDRUG TRANSPORTER MFSC"/>
    <property type="match status" value="1"/>
</dbReference>
<protein>
    <submittedName>
        <fullName evidence="8">MFS transporter</fullName>
    </submittedName>
</protein>
<name>A0A6G4VHA5_9ACTN</name>
<keyword evidence="5" id="KW-0046">Antibiotic resistance</keyword>
<keyword evidence="9" id="KW-1185">Reference proteome</keyword>
<keyword evidence="2 6" id="KW-0812">Transmembrane</keyword>
<dbReference type="GO" id="GO:0022857">
    <property type="term" value="F:transmembrane transporter activity"/>
    <property type="evidence" value="ECO:0007669"/>
    <property type="project" value="InterPro"/>
</dbReference>
<dbReference type="SUPFAM" id="SSF103473">
    <property type="entry name" value="MFS general substrate transporter"/>
    <property type="match status" value="1"/>
</dbReference>
<dbReference type="AlphaFoldDB" id="A0A6G4VHA5"/>
<dbReference type="CDD" id="cd17321">
    <property type="entry name" value="MFS_MMR_MDR_like"/>
    <property type="match status" value="1"/>
</dbReference>
<feature type="transmembrane region" description="Helical" evidence="6">
    <location>
        <begin position="279"/>
        <end position="304"/>
    </location>
</feature>
<dbReference type="InterPro" id="IPR036259">
    <property type="entry name" value="MFS_trans_sf"/>
</dbReference>
<dbReference type="Gene3D" id="1.20.1720.10">
    <property type="entry name" value="Multidrug resistance protein D"/>
    <property type="match status" value="1"/>
</dbReference>
<dbReference type="PROSITE" id="PS50850">
    <property type="entry name" value="MFS"/>
    <property type="match status" value="1"/>
</dbReference>
<dbReference type="Pfam" id="PF07690">
    <property type="entry name" value="MFS_1"/>
    <property type="match status" value="1"/>
</dbReference>
<dbReference type="InterPro" id="IPR011701">
    <property type="entry name" value="MFS"/>
</dbReference>
<feature type="transmembrane region" description="Helical" evidence="6">
    <location>
        <begin position="88"/>
        <end position="107"/>
    </location>
</feature>
<dbReference type="PANTHER" id="PTHR42718:SF39">
    <property type="entry name" value="ACTINORHODIN TRANSPORTER-RELATED"/>
    <property type="match status" value="1"/>
</dbReference>
<evidence type="ECO:0000313" key="9">
    <source>
        <dbReference type="Proteomes" id="UP000472335"/>
    </source>
</evidence>
<sequence>MTQILHDAKTPSHPSPRTRWAILAVILTADVLDLVDATITNLAAPTITEDLGGGEGLIQWLGASYALALGVLLVLGGRLGDKYGRRRLFLLGLAGFTVASLGCGLAVNPESLVVARLAQGAFGALVIPQGFGILGAVWPREEIGKAFSLFGPVMGLSAVGGPILAGFLVDADLGGLGWRPLFLINLVLGGAALLAAARLIPRDTGDRTVTVDGHGSAYLGGATLGLLGGLIDGSTNGWTRATPILLTGIGLAFFALFCHRQRTAENPLVQPSLLRNRGFTSGLVLGIVFFAAVAGLLYVISLFLQQGLNRSPADTALGLIPLSAGIVIASIACYGLIGRLGRRLVLVGLLITLAGTGGLLAVVMNSGTDTGSWTLVAPLLVIGLGMGTCFGTVYDVTIGDIAPDEAGSASGSLSAVQQLANALGAAAVTTVYFKTADGGEAHAMTVSLTVVGAVALLCCGLVRLLPRKAQEGHSH</sequence>
<feature type="transmembrane region" description="Helical" evidence="6">
    <location>
        <begin position="445"/>
        <end position="465"/>
    </location>
</feature>
<evidence type="ECO:0000256" key="5">
    <source>
        <dbReference type="ARBA" id="ARBA00023251"/>
    </source>
</evidence>
<comment type="subcellular location">
    <subcellularLocation>
        <location evidence="1">Cell membrane</location>
        <topology evidence="1">Multi-pass membrane protein</topology>
    </subcellularLocation>
</comment>
<feature type="transmembrane region" description="Helical" evidence="6">
    <location>
        <begin position="344"/>
        <end position="363"/>
    </location>
</feature>
<evidence type="ECO:0000313" key="8">
    <source>
        <dbReference type="EMBL" id="NGO13476.1"/>
    </source>
</evidence>
<evidence type="ECO:0000256" key="1">
    <source>
        <dbReference type="ARBA" id="ARBA00004651"/>
    </source>
</evidence>
<feature type="transmembrane region" description="Helical" evidence="6">
    <location>
        <begin position="181"/>
        <end position="201"/>
    </location>
</feature>
<evidence type="ECO:0000259" key="7">
    <source>
        <dbReference type="PROSITE" id="PS50850"/>
    </source>
</evidence>
<evidence type="ECO:0000256" key="6">
    <source>
        <dbReference type="SAM" id="Phobius"/>
    </source>
</evidence>
<feature type="transmembrane region" description="Helical" evidence="6">
    <location>
        <begin position="237"/>
        <end position="258"/>
    </location>
</feature>
<feature type="transmembrane region" description="Helical" evidence="6">
    <location>
        <begin position="113"/>
        <end position="137"/>
    </location>
</feature>
<dbReference type="Gene3D" id="1.20.1250.20">
    <property type="entry name" value="MFS general substrate transporter like domains"/>
    <property type="match status" value="1"/>
</dbReference>
<feature type="transmembrane region" description="Helical" evidence="6">
    <location>
        <begin position="375"/>
        <end position="394"/>
    </location>
</feature>
<keyword evidence="4 6" id="KW-0472">Membrane</keyword>
<evidence type="ECO:0000256" key="3">
    <source>
        <dbReference type="ARBA" id="ARBA00022989"/>
    </source>
</evidence>
<reference evidence="8 9" key="1">
    <citation type="submission" date="2020-02" db="EMBL/GenBank/DDBJ databases">
        <title>Whole-genome analyses of novel actinobacteria.</title>
        <authorList>
            <person name="Sahin N."/>
            <person name="Gencbay T."/>
        </authorList>
    </citation>
    <scope>NUCLEOTIDE SEQUENCE [LARGE SCALE GENOMIC DNA]</scope>
    <source>
        <strain evidence="8 9">HC44</strain>
    </source>
</reference>
<evidence type="ECO:0000256" key="2">
    <source>
        <dbReference type="ARBA" id="ARBA00022692"/>
    </source>
</evidence>
<organism evidence="8 9">
    <name type="scientific">Streptomyces scabichelini</name>
    <dbReference type="NCBI Taxonomy" id="2711217"/>
    <lineage>
        <taxon>Bacteria</taxon>
        <taxon>Bacillati</taxon>
        <taxon>Actinomycetota</taxon>
        <taxon>Actinomycetes</taxon>
        <taxon>Kitasatosporales</taxon>
        <taxon>Streptomycetaceae</taxon>
        <taxon>Streptomyces</taxon>
    </lineage>
</organism>
<accession>A0A6G4VHA5</accession>
<proteinExistence type="predicted"/>
<dbReference type="GO" id="GO:0005886">
    <property type="term" value="C:plasma membrane"/>
    <property type="evidence" value="ECO:0007669"/>
    <property type="project" value="UniProtKB-SubCell"/>
</dbReference>
<dbReference type="EMBL" id="JAAKZY010000190">
    <property type="protein sequence ID" value="NGO13476.1"/>
    <property type="molecule type" value="Genomic_DNA"/>
</dbReference>
<feature type="transmembrane region" description="Helical" evidence="6">
    <location>
        <begin position="213"/>
        <end position="231"/>
    </location>
</feature>
<dbReference type="Proteomes" id="UP000472335">
    <property type="component" value="Unassembled WGS sequence"/>
</dbReference>
<gene>
    <name evidence="8" type="ORF">G5C60_39240</name>
</gene>
<feature type="transmembrane region" description="Helical" evidence="6">
    <location>
        <begin position="415"/>
        <end position="433"/>
    </location>
</feature>
<comment type="caution">
    <text evidence="8">The sequence shown here is derived from an EMBL/GenBank/DDBJ whole genome shotgun (WGS) entry which is preliminary data.</text>
</comment>
<feature type="domain" description="Major facilitator superfamily (MFS) profile" evidence="7">
    <location>
        <begin position="22"/>
        <end position="470"/>
    </location>
</feature>
<feature type="transmembrane region" description="Helical" evidence="6">
    <location>
        <begin position="149"/>
        <end position="169"/>
    </location>
</feature>
<feature type="transmembrane region" description="Helical" evidence="6">
    <location>
        <begin position="56"/>
        <end position="76"/>
    </location>
</feature>